<dbReference type="Gene3D" id="2.60.120.1620">
    <property type="match status" value="1"/>
</dbReference>
<dbReference type="Pfam" id="PF17829">
    <property type="entry name" value="GH115_C"/>
    <property type="match status" value="1"/>
</dbReference>
<keyword evidence="1 4" id="KW-0378">Hydrolase</keyword>
<evidence type="ECO:0000313" key="4">
    <source>
        <dbReference type="EMBL" id="KAF2678900.1"/>
    </source>
</evidence>
<reference evidence="4" key="1">
    <citation type="journal article" date="2020" name="Stud. Mycol.">
        <title>101 Dothideomycetes genomes: a test case for predicting lifestyles and emergence of pathogens.</title>
        <authorList>
            <person name="Haridas S."/>
            <person name="Albert R."/>
            <person name="Binder M."/>
            <person name="Bloem J."/>
            <person name="Labutti K."/>
            <person name="Salamov A."/>
            <person name="Andreopoulos B."/>
            <person name="Baker S."/>
            <person name="Barry K."/>
            <person name="Bills G."/>
            <person name="Bluhm B."/>
            <person name="Cannon C."/>
            <person name="Castanera R."/>
            <person name="Culley D."/>
            <person name="Daum C."/>
            <person name="Ezra D."/>
            <person name="Gonzalez J."/>
            <person name="Henrissat B."/>
            <person name="Kuo A."/>
            <person name="Liang C."/>
            <person name="Lipzen A."/>
            <person name="Lutzoni F."/>
            <person name="Magnuson J."/>
            <person name="Mondo S."/>
            <person name="Nolan M."/>
            <person name="Ohm R."/>
            <person name="Pangilinan J."/>
            <person name="Park H.-J."/>
            <person name="Ramirez L."/>
            <person name="Alfaro M."/>
            <person name="Sun H."/>
            <person name="Tritt A."/>
            <person name="Yoshinaga Y."/>
            <person name="Zwiers L.-H."/>
            <person name="Turgeon B."/>
            <person name="Goodwin S."/>
            <person name="Spatafora J."/>
            <person name="Crous P."/>
            <person name="Grigoriev I."/>
        </authorList>
    </citation>
    <scope>NUCLEOTIDE SEQUENCE</scope>
    <source>
        <strain evidence="4">CBS 122367</strain>
    </source>
</reference>
<dbReference type="PROSITE" id="PS51257">
    <property type="entry name" value="PROKAR_LIPOPROTEIN"/>
    <property type="match status" value="1"/>
</dbReference>
<organism evidence="4 5">
    <name type="scientific">Lentithecium fluviatile CBS 122367</name>
    <dbReference type="NCBI Taxonomy" id="1168545"/>
    <lineage>
        <taxon>Eukaryota</taxon>
        <taxon>Fungi</taxon>
        <taxon>Dikarya</taxon>
        <taxon>Ascomycota</taxon>
        <taxon>Pezizomycotina</taxon>
        <taxon>Dothideomycetes</taxon>
        <taxon>Pleosporomycetidae</taxon>
        <taxon>Pleosporales</taxon>
        <taxon>Massarineae</taxon>
        <taxon>Lentitheciaceae</taxon>
        <taxon>Lentithecium</taxon>
    </lineage>
</organism>
<dbReference type="InterPro" id="IPR031924">
    <property type="entry name" value="GH115"/>
</dbReference>
<proteinExistence type="predicted"/>
<dbReference type="Gene3D" id="3.20.20.520">
    <property type="entry name" value="Glycosyl hydrolase family 115"/>
    <property type="match status" value="1"/>
</dbReference>
<dbReference type="OrthoDB" id="4849794at2759"/>
<dbReference type="AlphaFoldDB" id="A0A6G1ILN5"/>
<dbReference type="InterPro" id="IPR042301">
    <property type="entry name" value="GH115_sf"/>
</dbReference>
<keyword evidence="5" id="KW-1185">Reference proteome</keyword>
<dbReference type="Pfam" id="PF15979">
    <property type="entry name" value="Glyco_hydro_115"/>
    <property type="match status" value="1"/>
</dbReference>
<dbReference type="EMBL" id="MU005608">
    <property type="protein sequence ID" value="KAF2678900.1"/>
    <property type="molecule type" value="Genomic_DNA"/>
</dbReference>
<gene>
    <name evidence="4" type="ORF">K458DRAFT_376043</name>
</gene>
<evidence type="ECO:0000256" key="2">
    <source>
        <dbReference type="SAM" id="SignalP"/>
    </source>
</evidence>
<evidence type="ECO:0000259" key="3">
    <source>
        <dbReference type="Pfam" id="PF17829"/>
    </source>
</evidence>
<accession>A0A6G1ILN5</accession>
<feature type="signal peptide" evidence="2">
    <location>
        <begin position="1"/>
        <end position="23"/>
    </location>
</feature>
<feature type="chain" id="PRO_5026039950" evidence="2">
    <location>
        <begin position="24"/>
        <end position="1028"/>
    </location>
</feature>
<dbReference type="SUPFAM" id="SSF55545">
    <property type="entry name" value="beta-N-acetylhexosaminidase-like domain"/>
    <property type="match status" value="1"/>
</dbReference>
<dbReference type="Gene3D" id="1.20.58.2150">
    <property type="match status" value="1"/>
</dbReference>
<name>A0A6G1ILN5_9PLEO</name>
<keyword evidence="2" id="KW-0732">Signal</keyword>
<dbReference type="InterPro" id="IPR029018">
    <property type="entry name" value="Hex-like_dom2"/>
</dbReference>
<feature type="domain" description="Gylcosyl hydrolase 115 C-terminal" evidence="3">
    <location>
        <begin position="839"/>
        <end position="1014"/>
    </location>
</feature>
<evidence type="ECO:0000313" key="5">
    <source>
        <dbReference type="Proteomes" id="UP000799291"/>
    </source>
</evidence>
<protein>
    <submittedName>
        <fullName evidence="4">Glycoside hydrolase family 115 protein</fullName>
    </submittedName>
</protein>
<evidence type="ECO:0000256" key="1">
    <source>
        <dbReference type="ARBA" id="ARBA00022801"/>
    </source>
</evidence>
<dbReference type="PANTHER" id="PTHR37842:SF2">
    <property type="entry name" value="GYLCOSYL HYDROLASE 115 C-TERMINAL DOMAIN-CONTAINING PROTEIN"/>
    <property type="match status" value="1"/>
</dbReference>
<dbReference type="Gene3D" id="3.30.379.10">
    <property type="entry name" value="Chitobiase/beta-hexosaminidase domain 2-like"/>
    <property type="match status" value="1"/>
</dbReference>
<dbReference type="PANTHER" id="PTHR37842">
    <property type="match status" value="1"/>
</dbReference>
<dbReference type="Proteomes" id="UP000799291">
    <property type="component" value="Unassembled WGS sequence"/>
</dbReference>
<dbReference type="GO" id="GO:0016787">
    <property type="term" value="F:hydrolase activity"/>
    <property type="evidence" value="ECO:0007669"/>
    <property type="project" value="UniProtKB-KW"/>
</dbReference>
<dbReference type="InterPro" id="IPR041437">
    <property type="entry name" value="GH115_C"/>
</dbReference>
<sequence>MELFSKALLSFLSLSACFTGVNSLSQDRKATIAFKSGNGSYLLATRSSAVNLVLDAADWPGVLRAANDLAVDFGRVTGLNGSLTALGSGTANASVIFNVTGINKGWTVGKARNGTSSGAKGKGTIIAGTIGNSSLVDALIKSGKLDVSSIKGKWEAYVSTVVKNPTNGTDEALVIAGSDKRGTIYGLYDVSEQIGVSPWYWFADVPPKSRSSIYALRSTKSQKSPTVKYRGFFINDEAPALTGWANSKYPKSAYGCAFGAEFYSHVFELLLRNRANYLWPAMWNGMFNVDDPRSQPLADGYGIVMGSSHTEPMVRATQEWSKVAKGSESGWQWATNNATLYDYFMEGAQRAKPYENVVTVGMRGYHDTAMSSDVQTSVLEAVVEAQQDIMNKVWGDASKVPQMWCLYKEVQDYFEAGMKVPDYVTLLWTEDNWQNIRRLPVGDEKKRSGGAGVYYHFDYVGDSRNYKWINTIQLQKTYEQMSLARARDADRLWIVNVGDIKPYEIPISHWFDIAYDMDAYDEKSVPKWIEAWAARNFDDRHAKTISTIMDKYGFLANMRKFEWVEPGSYSVINYEEADGLLAQWEEIADLAQEVYDELPGAQKGAFYEMILHPVLAGGNFVAVQVAGARNQIYSGQGRNSANMWMDTVIELMGTDHELTQKYHKLFSGKWVHMMDQTHLGYQGYWQQPMRQSTPFLRWVQTSERSLAGDMGVAVEGSNATIPGDDIWHSNSGNSLDLPGITPFTPKRWLDIFSVGTQPFTWNITTEPFIKLSQNKGTIGPDDDDIRVYVDVDWTKVPDGYGNKVKLNISSSNDYGTAGQRPTVNVLVNKTAIPPSFNAGFVENAGLVSFEAEHYTRLTLRGNLSYTILPHYGRTLSAVKLNNHLAESLTPSTAPMLEYDFYTFTPTTKAKGLNLTLILSPSLNVSPKKPLAYVAQIDDMPQQRRQYVIDQKQPDFPVGWGVAVAENAWRNTTNWGVVAPGKHTLKLWLVEANVVLQKVVLDLGGVVYSHNGPPESFRVGGGKGNGTSW</sequence>